<reference evidence="1" key="1">
    <citation type="submission" date="2016-07" db="EMBL/GenBank/DDBJ databases">
        <title>Microvirga ossetica sp. nov. a new species of rhizobia isolated from root nodules of the legume species Vicia alpestris Steven originated from North Ossetia region in the Caucasus.</title>
        <authorList>
            <person name="Safronova V.I."/>
            <person name="Kuznetsova I.G."/>
            <person name="Sazanova A.L."/>
            <person name="Belimov A."/>
            <person name="Andronov E."/>
            <person name="Osledkin Y.S."/>
            <person name="Onishchuk O.P."/>
            <person name="Kurchak O.N."/>
            <person name="Shaposhnikov A.I."/>
            <person name="Willems A."/>
            <person name="Tikhonovich I.A."/>
        </authorList>
    </citation>
    <scope>NUCLEOTIDE SEQUENCE [LARGE SCALE GENOMIC DNA]</scope>
    <source>
        <strain evidence="1">V5/3M</strain>
    </source>
</reference>
<sequence>MMDVPPDIRDALAKDAEARRVFDKLLPSHQHECLRWIEEAKRRETRSKRIGGMMERLTAPRGA</sequence>
<evidence type="ECO:0000313" key="1">
    <source>
        <dbReference type="EMBL" id="ANY79730.1"/>
    </source>
</evidence>
<protein>
    <recommendedName>
        <fullName evidence="2">Bacteriocin-protection protein</fullName>
    </recommendedName>
</protein>
<name>A0A1B2EIC9_9HYPH</name>
<dbReference type="AlphaFoldDB" id="A0A1B2EIC9"/>
<dbReference type="KEGG" id="moc:BB934_17095"/>
<dbReference type="RefSeq" id="WP_099512961.1">
    <property type="nucleotide sequence ID" value="NZ_CP016616.1"/>
</dbReference>
<organism evidence="1">
    <name type="scientific">Microvirga ossetica</name>
    <dbReference type="NCBI Taxonomy" id="1882682"/>
    <lineage>
        <taxon>Bacteria</taxon>
        <taxon>Pseudomonadati</taxon>
        <taxon>Pseudomonadota</taxon>
        <taxon>Alphaproteobacteria</taxon>
        <taxon>Hyphomicrobiales</taxon>
        <taxon>Methylobacteriaceae</taxon>
        <taxon>Microvirga</taxon>
    </lineage>
</organism>
<proteinExistence type="predicted"/>
<evidence type="ECO:0008006" key="2">
    <source>
        <dbReference type="Google" id="ProtNLM"/>
    </source>
</evidence>
<dbReference type="EMBL" id="CP016616">
    <property type="protein sequence ID" value="ANY79730.1"/>
    <property type="molecule type" value="Genomic_DNA"/>
</dbReference>
<gene>
    <name evidence="1" type="ORF">BB934_17095</name>
</gene>
<accession>A0A1B2EIC9</accession>
<dbReference type="OrthoDB" id="9803948at2"/>
<dbReference type="Pfam" id="PF13376">
    <property type="entry name" value="OmdA"/>
    <property type="match status" value="1"/>
</dbReference>